<organism evidence="4 5">
    <name type="scientific">Prevotella aff. ruminicola Tc2-24</name>
    <dbReference type="NCBI Taxonomy" id="81582"/>
    <lineage>
        <taxon>Bacteria</taxon>
        <taxon>Pseudomonadati</taxon>
        <taxon>Bacteroidota</taxon>
        <taxon>Bacteroidia</taxon>
        <taxon>Bacteroidales</taxon>
        <taxon>Prevotellaceae</taxon>
        <taxon>Prevotella</taxon>
    </lineage>
</organism>
<feature type="domain" description="HTH LytTR-type" evidence="3">
    <location>
        <begin position="149"/>
        <end position="250"/>
    </location>
</feature>
<dbReference type="InterPro" id="IPR046947">
    <property type="entry name" value="LytR-like"/>
</dbReference>
<evidence type="ECO:0000259" key="2">
    <source>
        <dbReference type="PROSITE" id="PS50110"/>
    </source>
</evidence>
<dbReference type="Gene3D" id="2.40.50.1020">
    <property type="entry name" value="LytTr DNA-binding domain"/>
    <property type="match status" value="1"/>
</dbReference>
<accession>A0A1I0P3L3</accession>
<dbReference type="GO" id="GO:0003677">
    <property type="term" value="F:DNA binding"/>
    <property type="evidence" value="ECO:0007669"/>
    <property type="project" value="InterPro"/>
</dbReference>
<dbReference type="InterPro" id="IPR011006">
    <property type="entry name" value="CheY-like_superfamily"/>
</dbReference>
<dbReference type="PANTHER" id="PTHR37299:SF1">
    <property type="entry name" value="STAGE 0 SPORULATION PROTEIN A HOMOLOG"/>
    <property type="match status" value="1"/>
</dbReference>
<name>A0A1I0P3L3_9BACT</name>
<feature type="domain" description="Response regulatory" evidence="2">
    <location>
        <begin position="4"/>
        <end position="115"/>
    </location>
</feature>
<evidence type="ECO:0000259" key="3">
    <source>
        <dbReference type="PROSITE" id="PS50930"/>
    </source>
</evidence>
<proteinExistence type="predicted"/>
<dbReference type="SMART" id="SM00448">
    <property type="entry name" value="REC"/>
    <property type="match status" value="1"/>
</dbReference>
<reference evidence="4 5" key="1">
    <citation type="submission" date="2016-10" db="EMBL/GenBank/DDBJ databases">
        <authorList>
            <person name="de Groot N.N."/>
        </authorList>
    </citation>
    <scope>NUCLEOTIDE SEQUENCE [LARGE SCALE GENOMIC DNA]</scope>
    <source>
        <strain evidence="4 5">TC2-24</strain>
    </source>
</reference>
<dbReference type="GO" id="GO:0000156">
    <property type="term" value="F:phosphorelay response regulator activity"/>
    <property type="evidence" value="ECO:0007669"/>
    <property type="project" value="InterPro"/>
</dbReference>
<dbReference type="PROSITE" id="PS50110">
    <property type="entry name" value="RESPONSE_REGULATORY"/>
    <property type="match status" value="1"/>
</dbReference>
<evidence type="ECO:0000256" key="1">
    <source>
        <dbReference type="PROSITE-ProRule" id="PRU00169"/>
    </source>
</evidence>
<dbReference type="Pfam" id="PF04397">
    <property type="entry name" value="LytTR"/>
    <property type="match status" value="1"/>
</dbReference>
<dbReference type="PANTHER" id="PTHR37299">
    <property type="entry name" value="TRANSCRIPTIONAL REGULATOR-RELATED"/>
    <property type="match status" value="1"/>
</dbReference>
<evidence type="ECO:0000313" key="5">
    <source>
        <dbReference type="Proteomes" id="UP000199373"/>
    </source>
</evidence>
<dbReference type="SUPFAM" id="SSF52172">
    <property type="entry name" value="CheY-like"/>
    <property type="match status" value="1"/>
</dbReference>
<dbReference type="AlphaFoldDB" id="A0A1I0P3L3"/>
<feature type="modified residue" description="4-aspartylphosphate" evidence="1">
    <location>
        <position position="55"/>
    </location>
</feature>
<evidence type="ECO:0000313" key="4">
    <source>
        <dbReference type="EMBL" id="SEW08857.1"/>
    </source>
</evidence>
<dbReference type="EMBL" id="FOIQ01000003">
    <property type="protein sequence ID" value="SEW08857.1"/>
    <property type="molecule type" value="Genomic_DNA"/>
</dbReference>
<dbReference type="SMART" id="SM00850">
    <property type="entry name" value="LytTR"/>
    <property type="match status" value="1"/>
</dbReference>
<dbReference type="Proteomes" id="UP000199373">
    <property type="component" value="Unassembled WGS sequence"/>
</dbReference>
<dbReference type="PROSITE" id="PS50930">
    <property type="entry name" value="HTH_LYTTR"/>
    <property type="match status" value="1"/>
</dbReference>
<dbReference type="InterPro" id="IPR007492">
    <property type="entry name" value="LytTR_DNA-bd_dom"/>
</dbReference>
<protein>
    <submittedName>
        <fullName evidence="4">Two component transcriptional regulator, LytTR family</fullName>
    </submittedName>
</protein>
<sequence length="261" mass="30083">MKLSCMIVDDEPLAVKLLESFVAKTPDLELLGSFTDSVEAINAIKERKPQLLFLDIQMPDLNGMELAHMLPEGTRIIFTTAFKEYAFESYEVFALDFLLKPIRYNKFIAAVEKAREWYLTRSTQRAEEPGETSTPQVSLSLGEVGRGTLFLKVDGEYRQIALDKILYVSGLKDYVMFYLDGDRKPLITHLTMKSVEEMLPPSRFMRVHRSYIVALDKIRSVDRNDCIYIGDEIIRVTDAFRNTFNQYLQARLFDKRPNDPA</sequence>
<dbReference type="Gene3D" id="3.40.50.2300">
    <property type="match status" value="1"/>
</dbReference>
<keyword evidence="1" id="KW-0597">Phosphoprotein</keyword>
<dbReference type="InterPro" id="IPR001789">
    <property type="entry name" value="Sig_transdc_resp-reg_receiver"/>
</dbReference>
<dbReference type="Pfam" id="PF00072">
    <property type="entry name" value="Response_reg"/>
    <property type="match status" value="1"/>
</dbReference>
<dbReference type="RefSeq" id="WP_091915766.1">
    <property type="nucleotide sequence ID" value="NZ_FOIQ01000003.1"/>
</dbReference>
<gene>
    <name evidence="4" type="ORF">SAMN04487850_1569</name>
</gene>
<keyword evidence="5" id="KW-1185">Reference proteome</keyword>